<dbReference type="Proteomes" id="UP000094849">
    <property type="component" value="Unassembled WGS sequence"/>
</dbReference>
<gene>
    <name evidence="2" type="ORF">A3196_19255</name>
</gene>
<dbReference type="Pfam" id="PF13084">
    <property type="entry name" value="DUF3943"/>
    <property type="match status" value="1"/>
</dbReference>
<evidence type="ECO:0000259" key="1">
    <source>
        <dbReference type="Pfam" id="PF13084"/>
    </source>
</evidence>
<dbReference type="EMBL" id="LVJZ01000005">
    <property type="protein sequence ID" value="ODB92909.1"/>
    <property type="molecule type" value="Genomic_DNA"/>
</dbReference>
<evidence type="ECO:0000313" key="3">
    <source>
        <dbReference type="Proteomes" id="UP000094849"/>
    </source>
</evidence>
<sequence length="308" mass="35793">MQSAIRQADMNGAMSRLIILIISLLSWGVANSSEWLSESPVSFYETELQRSTLFNSTRLSTLTGSVVLDSSEPAVERPYGFGRELGDTSPADYPGLRKDAGYFFGYQFFIVGLLYVLPEEISAWTDEQKEEYTVNKWWDNVTHPRWDPDEWYINYILHPYWGMTYYTRGRERGLSETGAFWYSFTLSSIYEFGLEALFEPVSIQDMIFTPGLGSLLGWYFEDTRREIKSQSSYSFWDKTVLVLTDPLGTLNTIVDGWIETDSELELRSFYRSPSFGIYDDTDWNSPYRQRIDPLVNDYLGLQLTVHWR</sequence>
<comment type="caution">
    <text evidence="2">The sequence shown here is derived from an EMBL/GenBank/DDBJ whole genome shotgun (WGS) entry which is preliminary data.</text>
</comment>
<dbReference type="InterPro" id="IPR025079">
    <property type="entry name" value="DUF3943"/>
</dbReference>
<dbReference type="RefSeq" id="WP_069015609.1">
    <property type="nucleotide sequence ID" value="NZ_LVJW01000007.1"/>
</dbReference>
<keyword evidence="3" id="KW-1185">Reference proteome</keyword>
<reference evidence="2 3" key="1">
    <citation type="submission" date="2016-03" db="EMBL/GenBank/DDBJ databases">
        <title>Chemosynthetic sulphur-oxidizing symbionts of marine invertebrate animals are capable of nitrogen fixation.</title>
        <authorList>
            <person name="Petersen J.M."/>
            <person name="Kemper A."/>
            <person name="Gruber-Vodicka H."/>
            <person name="Cardini U."/>
            <person name="Geest Mvander."/>
            <person name="Kleiner M."/>
            <person name="Bulgheresi S."/>
            <person name="Fussmann M."/>
            <person name="Herbold C."/>
            <person name="Seah B.K.B."/>
            <person name="Antony C.Paul."/>
            <person name="Liu D."/>
            <person name="Belitz A."/>
            <person name="Weber M."/>
        </authorList>
    </citation>
    <scope>NUCLEOTIDE SEQUENCE [LARGE SCALE GENOMIC DNA]</scope>
    <source>
        <strain evidence="2">G_D</strain>
    </source>
</reference>
<dbReference type="AlphaFoldDB" id="A0A1E2UIH3"/>
<organism evidence="2 3">
    <name type="scientific">Candidatus Thiodiazotropha endoloripes</name>
    <dbReference type="NCBI Taxonomy" id="1818881"/>
    <lineage>
        <taxon>Bacteria</taxon>
        <taxon>Pseudomonadati</taxon>
        <taxon>Pseudomonadota</taxon>
        <taxon>Gammaproteobacteria</taxon>
        <taxon>Chromatiales</taxon>
        <taxon>Sedimenticolaceae</taxon>
        <taxon>Candidatus Thiodiazotropha</taxon>
    </lineage>
</organism>
<dbReference type="STRING" id="1818881.A3196_19255"/>
<protein>
    <recommendedName>
        <fullName evidence="1">DUF3943 domain-containing protein</fullName>
    </recommendedName>
</protein>
<feature type="domain" description="DUF3943" evidence="1">
    <location>
        <begin position="144"/>
        <end position="246"/>
    </location>
</feature>
<dbReference type="OrthoDB" id="9152616at2"/>
<evidence type="ECO:0000313" key="2">
    <source>
        <dbReference type="EMBL" id="ODB92909.1"/>
    </source>
</evidence>
<proteinExistence type="predicted"/>
<name>A0A1E2UIH3_9GAMM</name>
<accession>A0A1E2UIH3</accession>